<comment type="caution">
    <text evidence="2">The sequence shown here is derived from an EMBL/GenBank/DDBJ whole genome shotgun (WGS) entry which is preliminary data.</text>
</comment>
<keyword evidence="3" id="KW-1185">Reference proteome</keyword>
<protein>
    <submittedName>
        <fullName evidence="2">Uncharacterized protein</fullName>
    </submittedName>
</protein>
<gene>
    <name evidence="2" type="ORF">GCM10009786_19490</name>
</gene>
<dbReference type="Proteomes" id="UP001501084">
    <property type="component" value="Unassembled WGS sequence"/>
</dbReference>
<proteinExistence type="predicted"/>
<reference evidence="3" key="1">
    <citation type="journal article" date="2019" name="Int. J. Syst. Evol. Microbiol.">
        <title>The Global Catalogue of Microorganisms (GCM) 10K type strain sequencing project: providing services to taxonomists for standard genome sequencing and annotation.</title>
        <authorList>
            <consortium name="The Broad Institute Genomics Platform"/>
            <consortium name="The Broad Institute Genome Sequencing Center for Infectious Disease"/>
            <person name="Wu L."/>
            <person name="Ma J."/>
        </authorList>
    </citation>
    <scope>NUCLEOTIDE SEQUENCE [LARGE SCALE GENOMIC DNA]</scope>
    <source>
        <strain evidence="3">JCM 14919</strain>
    </source>
</reference>
<sequence>MQAAWHIRTDSGRLDFVLPAVLRPPLDSRVYPPLPREHNRLINTANACESLTMRTITYAGETVTTTDDVAEALVKLTAAVAKNGRAEAVRIPIVTDDHDRVGTADLVIGVGNDVLSLPARWEGEEQPDFSEHAEELRTHPSFPQLVTGGPLLDEEMRAPDWDYEFDGFDRS</sequence>
<feature type="region of interest" description="Disordered" evidence="1">
    <location>
        <begin position="124"/>
        <end position="153"/>
    </location>
</feature>
<dbReference type="EMBL" id="BAAAOP010000007">
    <property type="protein sequence ID" value="GAA2188844.1"/>
    <property type="molecule type" value="Genomic_DNA"/>
</dbReference>
<organism evidence="2 3">
    <name type="scientific">Leucobacter alluvii</name>
    <dbReference type="NCBI Taxonomy" id="340321"/>
    <lineage>
        <taxon>Bacteria</taxon>
        <taxon>Bacillati</taxon>
        <taxon>Actinomycetota</taxon>
        <taxon>Actinomycetes</taxon>
        <taxon>Micrococcales</taxon>
        <taxon>Microbacteriaceae</taxon>
        <taxon>Leucobacter</taxon>
    </lineage>
</organism>
<feature type="compositionally biased region" description="Basic and acidic residues" evidence="1">
    <location>
        <begin position="129"/>
        <end position="138"/>
    </location>
</feature>
<name>A0ABP5N1K0_9MICO</name>
<accession>A0ABP5N1K0</accession>
<evidence type="ECO:0000313" key="2">
    <source>
        <dbReference type="EMBL" id="GAA2188844.1"/>
    </source>
</evidence>
<evidence type="ECO:0000256" key="1">
    <source>
        <dbReference type="SAM" id="MobiDB-lite"/>
    </source>
</evidence>
<evidence type="ECO:0000313" key="3">
    <source>
        <dbReference type="Proteomes" id="UP001501084"/>
    </source>
</evidence>